<evidence type="ECO:0000313" key="1">
    <source>
        <dbReference type="EMBL" id="WMS86028.1"/>
    </source>
</evidence>
<accession>A0AA51RQY0</accession>
<dbReference type="Proteomes" id="UP001239782">
    <property type="component" value="Chromosome"/>
</dbReference>
<dbReference type="AlphaFoldDB" id="A0AA51RQY0"/>
<organism evidence="1 2">
    <name type="scientific">Pleionea litopenaei</name>
    <dbReference type="NCBI Taxonomy" id="3070815"/>
    <lineage>
        <taxon>Bacteria</taxon>
        <taxon>Pseudomonadati</taxon>
        <taxon>Pseudomonadota</taxon>
        <taxon>Gammaproteobacteria</taxon>
        <taxon>Oceanospirillales</taxon>
        <taxon>Pleioneaceae</taxon>
        <taxon>Pleionea</taxon>
    </lineage>
</organism>
<protein>
    <submittedName>
        <fullName evidence="1">Uncharacterized protein</fullName>
    </submittedName>
</protein>
<keyword evidence="2" id="KW-1185">Reference proteome</keyword>
<reference evidence="1 2" key="1">
    <citation type="submission" date="2023-08" db="EMBL/GenBank/DDBJ databases">
        <title>Pleionea litopenaei sp. nov., isolated from stomach of juvenile Litopenaeus vannamei.</title>
        <authorList>
            <person name="Rho A.M."/>
            <person name="Hwang C.Y."/>
        </authorList>
    </citation>
    <scope>NUCLEOTIDE SEQUENCE [LARGE SCALE GENOMIC DNA]</scope>
    <source>
        <strain evidence="1 2">HL-JVS1</strain>
    </source>
</reference>
<evidence type="ECO:0000313" key="2">
    <source>
        <dbReference type="Proteomes" id="UP001239782"/>
    </source>
</evidence>
<name>A0AA51RQY0_9GAMM</name>
<sequence length="409" mass="46463">MVRKLFRLTLLLAIFLAAVAFYGWSHLGRILDQFNKEMPNGYSLLYSDHYLDLDGRLILLNPSLTHDSYGVIFKATQLIYTPQKVTDYFALSDNMITGDFPETGQFDVVDLTIPVNQLSKAVPGSFDNYFGKIVAQGCSTVESFTLKDLVKMGYSKIHGKFNVDYQYNGLAANLKLNTSLQLKEFSSFEWQIELNDVKANSDRLPYIEYGQWVLYNLDVLKARNKYCANLNNQSIEEFKQAHFDSAMNFLSDSGIQPSERLQSQYSQFNQDPENVALTFSPKTGIRIVKLDEMSPSEKLDLLGIKLNINGRAVEPIVKEVVIESTIEPIEPELSEEEKRRIANTIIRPNVSQLKSLIGKLIMLEDENGKWYEGKITSVTSSLVRFEIRSSGGKAEIRFSPKQIKETLKL</sequence>
<proteinExistence type="predicted"/>
<dbReference type="EMBL" id="CP133548">
    <property type="protein sequence ID" value="WMS86028.1"/>
    <property type="molecule type" value="Genomic_DNA"/>
</dbReference>
<gene>
    <name evidence="1" type="ORF">Q9312_12450</name>
</gene>
<dbReference type="RefSeq" id="WP_309201180.1">
    <property type="nucleotide sequence ID" value="NZ_CP133548.1"/>
</dbReference>
<dbReference type="KEGG" id="plei:Q9312_12450"/>